<dbReference type="InterPro" id="IPR003646">
    <property type="entry name" value="SH3-like_bac-type"/>
</dbReference>
<feature type="domain" description="SH3b" evidence="2">
    <location>
        <begin position="140"/>
        <end position="190"/>
    </location>
</feature>
<dbReference type="OrthoDB" id="9815778at2"/>
<evidence type="ECO:0000313" key="3">
    <source>
        <dbReference type="EMBL" id="KGF71735.1"/>
    </source>
</evidence>
<dbReference type="PANTHER" id="PTHR34408:SF1">
    <property type="entry name" value="GLYCOSYL HYDROLASE FAMILY 19 DOMAIN-CONTAINING PROTEIN HI_1415"/>
    <property type="match status" value="1"/>
</dbReference>
<proteinExistence type="predicted"/>
<evidence type="ECO:0000259" key="2">
    <source>
        <dbReference type="Pfam" id="PF08239"/>
    </source>
</evidence>
<dbReference type="AlphaFoldDB" id="A0A098TGL7"/>
<dbReference type="STRING" id="1497020.DO97_15735"/>
<evidence type="ECO:0000313" key="4">
    <source>
        <dbReference type="Proteomes" id="UP000030170"/>
    </source>
</evidence>
<organism evidence="3 4">
    <name type="scientific">Neosynechococcus sphagnicola sy1</name>
    <dbReference type="NCBI Taxonomy" id="1497020"/>
    <lineage>
        <taxon>Bacteria</taxon>
        <taxon>Bacillati</taxon>
        <taxon>Cyanobacteriota</taxon>
        <taxon>Cyanophyceae</taxon>
        <taxon>Neosynechococcales</taxon>
        <taxon>Neosynechococcaceae</taxon>
        <taxon>Neosynechococcus</taxon>
    </lineage>
</organism>
<keyword evidence="4" id="KW-1185">Reference proteome</keyword>
<accession>A0A098TGL7</accession>
<gene>
    <name evidence="3" type="ORF">DO97_15735</name>
</gene>
<dbReference type="Gene3D" id="2.30.30.40">
    <property type="entry name" value="SH3 Domains"/>
    <property type="match status" value="2"/>
</dbReference>
<sequence>MNRWISWIGQWLGLMAIAAPAAIAAVPVEFTPASSPTQLAKQLGVAQTAQTCGSSFRQVKTPDGRSLKLRSQPHTDAKILGEIPNATQVLFNLSNRDGNWAEVTIPGGKTGWVATQFLVEHPISTQVPASLRIRTLDGGAVHVRASPIPNAKVVSTLATGTVVQFRQSIGYWTKIVAPHGISGFVDNRFLVCT</sequence>
<name>A0A098TGL7_9CYAN</name>
<feature type="domain" description="SH3b" evidence="2">
    <location>
        <begin position="66"/>
        <end position="118"/>
    </location>
</feature>
<evidence type="ECO:0000256" key="1">
    <source>
        <dbReference type="SAM" id="SignalP"/>
    </source>
</evidence>
<dbReference type="Pfam" id="PF08239">
    <property type="entry name" value="SH3_3"/>
    <property type="match status" value="2"/>
</dbReference>
<feature type="chain" id="PRO_5001949424" description="SH3b domain-containing protein" evidence="1">
    <location>
        <begin position="25"/>
        <end position="193"/>
    </location>
</feature>
<comment type="caution">
    <text evidence="3">The sequence shown here is derived from an EMBL/GenBank/DDBJ whole genome shotgun (WGS) entry which is preliminary data.</text>
</comment>
<feature type="signal peptide" evidence="1">
    <location>
        <begin position="1"/>
        <end position="24"/>
    </location>
</feature>
<dbReference type="PANTHER" id="PTHR34408">
    <property type="entry name" value="FAMILY PROTEIN, PUTATIVE-RELATED"/>
    <property type="match status" value="1"/>
</dbReference>
<dbReference type="InterPro" id="IPR052354">
    <property type="entry name" value="Cell_Wall_Dynamics_Protein"/>
</dbReference>
<protein>
    <recommendedName>
        <fullName evidence="2">SH3b domain-containing protein</fullName>
    </recommendedName>
</protein>
<keyword evidence="1" id="KW-0732">Signal</keyword>
<dbReference type="Proteomes" id="UP000030170">
    <property type="component" value="Unassembled WGS sequence"/>
</dbReference>
<dbReference type="RefSeq" id="WP_036535873.1">
    <property type="nucleotide sequence ID" value="NZ_JJML01000053.1"/>
</dbReference>
<dbReference type="EMBL" id="JJML01000053">
    <property type="protein sequence ID" value="KGF71735.1"/>
    <property type="molecule type" value="Genomic_DNA"/>
</dbReference>
<reference evidence="3 4" key="1">
    <citation type="journal article" date="2014" name="Mol. Ecol.">
        <title>Evolution of Synechococcus.</title>
        <authorList>
            <person name="Dvorak P."/>
            <person name="Casamatta D."/>
            <person name="Hasler P."/>
            <person name="Poulickova A."/>
            <person name="Ondrej V."/>
            <person name="Sanges R."/>
        </authorList>
    </citation>
    <scope>NUCLEOTIDE SEQUENCE [LARGE SCALE GENOMIC DNA]</scope>
    <source>
        <strain evidence="3 4">CAUP A 1101</strain>
    </source>
</reference>